<evidence type="ECO:0000313" key="2">
    <source>
        <dbReference type="Proteomes" id="UP000002357"/>
    </source>
</evidence>
<keyword evidence="2" id="KW-1185">Reference proteome</keyword>
<geneLocation type="plasmid" evidence="1 2">
    <name>pSCL4</name>
</geneLocation>
<dbReference type="KEGG" id="sclf:BB341_28240"/>
<proteinExistence type="predicted"/>
<dbReference type="OrthoDB" id="4284332at2"/>
<protein>
    <submittedName>
        <fullName evidence="1">Uncharacterized protein</fullName>
    </submittedName>
</protein>
<reference evidence="1 2" key="1">
    <citation type="journal article" date="2010" name="Genome Biol. Evol.">
        <title>The sequence of a 1.8-mb bacterial linear plasmid reveals a rich evolutionary reservoir of secondary metabolic pathways.</title>
        <authorList>
            <person name="Medema M.H."/>
            <person name="Trefzer A."/>
            <person name="Kovalchuk A."/>
            <person name="van den Berg M."/>
            <person name="Mueller U."/>
            <person name="Heijne W."/>
            <person name="Wu L."/>
            <person name="Alam M.T."/>
            <person name="Ronning C.M."/>
            <person name="Nierman W.C."/>
            <person name="Bovenberg R.A.L."/>
            <person name="Breitling R."/>
            <person name="Takano E."/>
        </authorList>
    </citation>
    <scope>NUCLEOTIDE SEQUENCE [LARGE SCALE GENOMIC DNA]</scope>
    <source>
        <strain evidence="2">ATCC 27064 / DSM 738 / JCM 4710 / NBRC 13307 / NCIMB 12785 / NRRL 3585 / VKM Ac-602</strain>
        <plasmid evidence="1">pSCL4</plasmid>
    </source>
</reference>
<accession>D5SK48</accession>
<dbReference type="AlphaFoldDB" id="D5SK48"/>
<dbReference type="EMBL" id="CM000914">
    <property type="protein sequence ID" value="EFG04291.2"/>
    <property type="molecule type" value="Genomic_DNA"/>
</dbReference>
<dbReference type="GeneID" id="93733916"/>
<name>D5SK48_STRCL</name>
<dbReference type="Proteomes" id="UP000002357">
    <property type="component" value="Plasmid pSCL4"/>
</dbReference>
<keyword evidence="1" id="KW-0614">Plasmid</keyword>
<dbReference type="RefSeq" id="WP_003963304.1">
    <property type="nucleotide sequence ID" value="NZ_CM000914.1"/>
</dbReference>
<sequence>MAEGDRLWTVHDGERIDVPATVAGIRDALPDEQRERFVAEVLAANVLTVEHVVRDWIVRIASEPGDEDVFARLRAEDQGAA</sequence>
<evidence type="ECO:0000313" key="1">
    <source>
        <dbReference type="EMBL" id="EFG04291.2"/>
    </source>
</evidence>
<organism evidence="1 2">
    <name type="scientific">Streptomyces clavuligerus</name>
    <dbReference type="NCBI Taxonomy" id="1901"/>
    <lineage>
        <taxon>Bacteria</taxon>
        <taxon>Bacillati</taxon>
        <taxon>Actinomycetota</taxon>
        <taxon>Actinomycetes</taxon>
        <taxon>Kitasatosporales</taxon>
        <taxon>Streptomycetaceae</taxon>
        <taxon>Streptomyces</taxon>
    </lineage>
</organism>
<gene>
    <name evidence="1" type="ORF">SCLAV_p0805</name>
</gene>